<feature type="transmembrane region" description="Helical" evidence="1">
    <location>
        <begin position="46"/>
        <end position="68"/>
    </location>
</feature>
<dbReference type="GO" id="GO:0080120">
    <property type="term" value="P:CAAX-box protein maturation"/>
    <property type="evidence" value="ECO:0007669"/>
    <property type="project" value="UniProtKB-ARBA"/>
</dbReference>
<keyword evidence="1" id="KW-0472">Membrane</keyword>
<dbReference type="AlphaFoldDB" id="D0LYQ1"/>
<evidence type="ECO:0000313" key="4">
    <source>
        <dbReference type="Proteomes" id="UP000001880"/>
    </source>
</evidence>
<dbReference type="HOGENOM" id="CLU_1110209_0_0_7"/>
<protein>
    <submittedName>
        <fullName evidence="3">Abortive infection protein</fullName>
    </submittedName>
</protein>
<dbReference type="eggNOG" id="COG1266">
    <property type="taxonomic scope" value="Bacteria"/>
</dbReference>
<feature type="transmembrane region" description="Helical" evidence="1">
    <location>
        <begin position="74"/>
        <end position="95"/>
    </location>
</feature>
<dbReference type="OrthoDB" id="158986at2"/>
<keyword evidence="4" id="KW-1185">Reference proteome</keyword>
<dbReference type="MEROPS" id="G05.A04"/>
<feature type="domain" description="CAAX prenyl protease 2/Lysostaphin resistance protein A-like" evidence="2">
    <location>
        <begin position="151"/>
        <end position="236"/>
    </location>
</feature>
<evidence type="ECO:0000259" key="2">
    <source>
        <dbReference type="Pfam" id="PF02517"/>
    </source>
</evidence>
<reference evidence="3 4" key="1">
    <citation type="journal article" date="2010" name="Stand. Genomic Sci.">
        <title>Complete genome sequence of Haliangium ochraceum type strain (SMP-2).</title>
        <authorList>
            <consortium name="US DOE Joint Genome Institute (JGI-PGF)"/>
            <person name="Ivanova N."/>
            <person name="Daum C."/>
            <person name="Lang E."/>
            <person name="Abt B."/>
            <person name="Kopitz M."/>
            <person name="Saunders E."/>
            <person name="Lapidus A."/>
            <person name="Lucas S."/>
            <person name="Glavina Del Rio T."/>
            <person name="Nolan M."/>
            <person name="Tice H."/>
            <person name="Copeland A."/>
            <person name="Cheng J.F."/>
            <person name="Chen F."/>
            <person name="Bruce D."/>
            <person name="Goodwin L."/>
            <person name="Pitluck S."/>
            <person name="Mavromatis K."/>
            <person name="Pati A."/>
            <person name="Mikhailova N."/>
            <person name="Chen A."/>
            <person name="Palaniappan K."/>
            <person name="Land M."/>
            <person name="Hauser L."/>
            <person name="Chang Y.J."/>
            <person name="Jeffries C.D."/>
            <person name="Detter J.C."/>
            <person name="Brettin T."/>
            <person name="Rohde M."/>
            <person name="Goker M."/>
            <person name="Bristow J."/>
            <person name="Markowitz V."/>
            <person name="Eisen J.A."/>
            <person name="Hugenholtz P."/>
            <person name="Kyrpides N.C."/>
            <person name="Klenk H.P."/>
        </authorList>
    </citation>
    <scope>NUCLEOTIDE SEQUENCE [LARGE SCALE GENOMIC DNA]</scope>
    <source>
        <strain evidence="4">DSM 14365 / CIP 107738 / JCM 11303 / AJ 13395 / SMP-2</strain>
    </source>
</reference>
<proteinExistence type="predicted"/>
<dbReference type="GO" id="GO:0004175">
    <property type="term" value="F:endopeptidase activity"/>
    <property type="evidence" value="ECO:0007669"/>
    <property type="project" value="UniProtKB-ARBA"/>
</dbReference>
<keyword evidence="1" id="KW-1133">Transmembrane helix</keyword>
<feature type="transmembrane region" description="Helical" evidence="1">
    <location>
        <begin position="107"/>
        <end position="128"/>
    </location>
</feature>
<dbReference type="RefSeq" id="WP_012830509.1">
    <property type="nucleotide sequence ID" value="NC_013440.1"/>
</dbReference>
<feature type="transmembrane region" description="Helical" evidence="1">
    <location>
        <begin position="181"/>
        <end position="201"/>
    </location>
</feature>
<dbReference type="EMBL" id="CP001804">
    <property type="protein sequence ID" value="ACY17917.1"/>
    <property type="molecule type" value="Genomic_DNA"/>
</dbReference>
<dbReference type="InterPro" id="IPR003675">
    <property type="entry name" value="Rce1/LyrA-like_dom"/>
</dbReference>
<organism evidence="3 4">
    <name type="scientific">Haliangium ochraceum (strain DSM 14365 / JCM 11303 / SMP-2)</name>
    <dbReference type="NCBI Taxonomy" id="502025"/>
    <lineage>
        <taxon>Bacteria</taxon>
        <taxon>Pseudomonadati</taxon>
        <taxon>Myxococcota</taxon>
        <taxon>Polyangia</taxon>
        <taxon>Haliangiales</taxon>
        <taxon>Kofleriaceae</taxon>
        <taxon>Haliangium</taxon>
    </lineage>
</organism>
<accession>D0LYQ1</accession>
<name>D0LYQ1_HALO1</name>
<dbReference type="PANTHER" id="PTHR36435">
    <property type="entry name" value="SLR1288 PROTEIN"/>
    <property type="match status" value="1"/>
</dbReference>
<gene>
    <name evidence="3" type="ordered locus">Hoch_5434</name>
</gene>
<sequence>MRFCRHCGEPWQLAGAECGRCGPAAVAQRQAQRQAHADAPSFQSAIALYFSLLAVSLVLLLAAQAMPLGAGAELVATLVFTLVVALWSATAFRSLRPLLSSSPAPAWYALALGLGTHSFFLADAVVRALTSLGVEGFTYADSLLAEGYGWFTVVLSIVVQPALCEEIAFRGIVQDSMQRLLSRNEALVVSALMFSILHLSIPSMPHLFLLGLGLGWLRLATGSLYPAMLMHAAHNSLVLVSERWDSFPPW</sequence>
<dbReference type="InterPro" id="IPR052710">
    <property type="entry name" value="CAAX_protease"/>
</dbReference>
<dbReference type="KEGG" id="hoh:Hoch_5434"/>
<keyword evidence="1" id="KW-0812">Transmembrane</keyword>
<evidence type="ECO:0000313" key="3">
    <source>
        <dbReference type="EMBL" id="ACY17917.1"/>
    </source>
</evidence>
<dbReference type="STRING" id="502025.Hoch_5434"/>
<dbReference type="PANTHER" id="PTHR36435:SF1">
    <property type="entry name" value="CAAX AMINO TERMINAL PROTEASE FAMILY PROTEIN"/>
    <property type="match status" value="1"/>
</dbReference>
<dbReference type="Proteomes" id="UP000001880">
    <property type="component" value="Chromosome"/>
</dbReference>
<dbReference type="Pfam" id="PF02517">
    <property type="entry name" value="Rce1-like"/>
    <property type="match status" value="1"/>
</dbReference>
<evidence type="ECO:0000256" key="1">
    <source>
        <dbReference type="SAM" id="Phobius"/>
    </source>
</evidence>